<proteinExistence type="predicted"/>
<gene>
    <name evidence="2" type="ORF">MW046_00900</name>
</gene>
<reference evidence="2" key="1">
    <citation type="submission" date="2022-04" db="EMBL/GenBank/DDBJ databases">
        <title>Halocatena sp. nov., isolated from a salt lake.</title>
        <authorList>
            <person name="Cui H.-L."/>
        </authorList>
    </citation>
    <scope>NUCLEOTIDE SEQUENCE</scope>
    <source>
        <strain evidence="2">AD-1</strain>
    </source>
</reference>
<dbReference type="EMBL" id="CP096019">
    <property type="protein sequence ID" value="UPM43024.1"/>
    <property type="molecule type" value="Genomic_DNA"/>
</dbReference>
<protein>
    <submittedName>
        <fullName evidence="2">Uncharacterized protein</fullName>
    </submittedName>
</protein>
<keyword evidence="1" id="KW-0472">Membrane</keyword>
<keyword evidence="1" id="KW-1133">Transmembrane helix</keyword>
<organism evidence="2 3">
    <name type="scientific">Halocatena salina</name>
    <dbReference type="NCBI Taxonomy" id="2934340"/>
    <lineage>
        <taxon>Archaea</taxon>
        <taxon>Methanobacteriati</taxon>
        <taxon>Methanobacteriota</taxon>
        <taxon>Stenosarchaea group</taxon>
        <taxon>Halobacteria</taxon>
        <taxon>Halobacteriales</taxon>
        <taxon>Natronomonadaceae</taxon>
        <taxon>Halocatena</taxon>
    </lineage>
</organism>
<evidence type="ECO:0000313" key="2">
    <source>
        <dbReference type="EMBL" id="UPM43024.1"/>
    </source>
</evidence>
<dbReference type="Proteomes" id="UP000831768">
    <property type="component" value="Chromosome"/>
</dbReference>
<dbReference type="AlphaFoldDB" id="A0A8U0A1R5"/>
<keyword evidence="1" id="KW-0812">Transmembrane</keyword>
<name>A0A8U0A1R5_9EURY</name>
<evidence type="ECO:0000313" key="3">
    <source>
        <dbReference type="Proteomes" id="UP000831768"/>
    </source>
</evidence>
<dbReference type="KEGG" id="haad:MW046_00900"/>
<feature type="transmembrane region" description="Helical" evidence="1">
    <location>
        <begin position="42"/>
        <end position="60"/>
    </location>
</feature>
<evidence type="ECO:0000256" key="1">
    <source>
        <dbReference type="SAM" id="Phobius"/>
    </source>
</evidence>
<dbReference type="RefSeq" id="WP_247993694.1">
    <property type="nucleotide sequence ID" value="NZ_CP096019.1"/>
</dbReference>
<accession>A0A8U0A1R5</accession>
<dbReference type="GeneID" id="71926561"/>
<sequence>MVGPSSSDRNRFEWIRPAIVVLVGASSGLITLVGDATITETALVVLAGLLLGGLLAKIVVPDGRRRSR</sequence>
<keyword evidence="3" id="KW-1185">Reference proteome</keyword>
<feature type="transmembrane region" description="Helical" evidence="1">
    <location>
        <begin position="12"/>
        <end position="30"/>
    </location>
</feature>